<proteinExistence type="predicted"/>
<keyword evidence="2" id="KW-0732">Signal</keyword>
<feature type="compositionally biased region" description="Gly residues" evidence="1">
    <location>
        <begin position="337"/>
        <end position="493"/>
    </location>
</feature>
<keyword evidence="5" id="KW-1185">Reference proteome</keyword>
<feature type="compositionally biased region" description="Low complexity" evidence="1">
    <location>
        <begin position="254"/>
        <end position="282"/>
    </location>
</feature>
<evidence type="ECO:0000256" key="1">
    <source>
        <dbReference type="SAM" id="MobiDB-lite"/>
    </source>
</evidence>
<dbReference type="Proteomes" id="UP001483337">
    <property type="component" value="Chromosome"/>
</dbReference>
<evidence type="ECO:0000256" key="2">
    <source>
        <dbReference type="SAM" id="SignalP"/>
    </source>
</evidence>
<reference evidence="4 5" key="1">
    <citation type="submission" date="2024-04" db="EMBL/GenBank/DDBJ databases">
        <title>Okeanomitos corallinicola gen. &amp; sp. nov. (Nostocales, Cyanobacteria), a new toxic marine heterocyst-forming cyanobacterium from a coral reef.</title>
        <authorList>
            <person name="Li H."/>
            <person name="Li R."/>
            <person name="Kang J."/>
            <person name="Hii K.S."/>
            <person name="Mohamed H.F."/>
            <person name="Xu X."/>
            <person name="Luo Z."/>
        </authorList>
    </citation>
    <scope>NUCLEOTIDE SEQUENCE [LARGE SCALE GENOMIC DNA]</scope>
    <source>
        <strain evidence="4 5">TIOX110</strain>
    </source>
</reference>
<feature type="region of interest" description="Disordered" evidence="1">
    <location>
        <begin position="242"/>
        <end position="313"/>
    </location>
</feature>
<dbReference type="RefSeq" id="WP_353931309.1">
    <property type="nucleotide sequence ID" value="NZ_CP150886.1"/>
</dbReference>
<evidence type="ECO:0000259" key="3">
    <source>
        <dbReference type="Pfam" id="PF04773"/>
    </source>
</evidence>
<dbReference type="EMBL" id="CP150886">
    <property type="protein sequence ID" value="WZB88401.1"/>
    <property type="molecule type" value="Genomic_DNA"/>
</dbReference>
<name>A0ABZ2USM0_9CYAN</name>
<gene>
    <name evidence="4" type="ORF">WJM97_01505</name>
</gene>
<feature type="domain" description="FecR protein" evidence="3">
    <location>
        <begin position="68"/>
        <end position="145"/>
    </location>
</feature>
<dbReference type="Pfam" id="PF04773">
    <property type="entry name" value="FecR"/>
    <property type="match status" value="1"/>
</dbReference>
<evidence type="ECO:0000313" key="4">
    <source>
        <dbReference type="EMBL" id="WZB88401.1"/>
    </source>
</evidence>
<evidence type="ECO:0000313" key="5">
    <source>
        <dbReference type="Proteomes" id="UP001483337"/>
    </source>
</evidence>
<feature type="region of interest" description="Disordered" evidence="1">
    <location>
        <begin position="328"/>
        <end position="493"/>
    </location>
</feature>
<accession>A0ABZ2USM0</accession>
<organism evidence="4 5">
    <name type="scientific">Okeanomitos corallinicola TIOX110</name>
    <dbReference type="NCBI Taxonomy" id="3133117"/>
    <lineage>
        <taxon>Bacteria</taxon>
        <taxon>Bacillati</taxon>
        <taxon>Cyanobacteriota</taxon>
        <taxon>Cyanophyceae</taxon>
        <taxon>Nostocales</taxon>
        <taxon>Aphanizomenonaceae</taxon>
        <taxon>Okeanomitos</taxon>
    </lineage>
</organism>
<sequence length="493" mass="51597">MLTKFLQSVVLGLCVVTLFPVSNRANAVTPLTKAEIQEIRNIVQFIPKNNSQIRPARKSQTITPGDGISTGRSSLADLRFNDGSVARVGEQAVFQFLPQTRNFTLTNGTVLLLIPPGRGQTNIKTPNAAAAIRGSALFVKHNSESNTTIIGALTNSGIQVANQEASQELTLKAGQLMVVVEGKFQGLYDFDLRTFYQQSSLVKGLNLNRQNSLPTSDPSIASVQAETTEALETQLPILGEGTIENPSFLSEDFNPTASANPSNNNSNSRNNGRNNSNNTSNNRDFGRSQRLINGRGGNNFRGNSPGGNFGRPLDVLIRTGEVIRENRQRNNSNQGQGNQGQGNQGQGNQGQGNQGQGNQGQGNQGQGNQGQGNQGQGNQGQGNQGQGNQGQGNQGQGNQGQGNQGQGNQGQGNQGQGNQGQGNQGQGNQGQGNQGQGNQGQGNQGQGNQGQGNQGQGNQGQGNQGQGNQGQGNQGQGNQGQGNQGQGNQGNNP</sequence>
<dbReference type="PANTHER" id="PTHR38731:SF3">
    <property type="entry name" value="BLL6125 PROTEIN"/>
    <property type="match status" value="1"/>
</dbReference>
<feature type="chain" id="PRO_5046174583" evidence="2">
    <location>
        <begin position="28"/>
        <end position="493"/>
    </location>
</feature>
<feature type="compositionally biased region" description="Gly residues" evidence="1">
    <location>
        <begin position="294"/>
        <end position="309"/>
    </location>
</feature>
<dbReference type="PANTHER" id="PTHR38731">
    <property type="entry name" value="LIPL45-RELATED LIPOPROTEIN-RELATED"/>
    <property type="match status" value="1"/>
</dbReference>
<protein>
    <submittedName>
        <fullName evidence="4">FecR domain-containing protein</fullName>
    </submittedName>
</protein>
<feature type="signal peptide" evidence="2">
    <location>
        <begin position="1"/>
        <end position="27"/>
    </location>
</feature>
<dbReference type="InterPro" id="IPR006860">
    <property type="entry name" value="FecR"/>
</dbReference>